<protein>
    <recommendedName>
        <fullName evidence="3">ATPase involved in DNA repair</fullName>
    </recommendedName>
</protein>
<accession>A0A1Z4N4Y3</accession>
<dbReference type="Proteomes" id="UP000218785">
    <property type="component" value="Chromosome"/>
</dbReference>
<proteinExistence type="predicted"/>
<name>A0A1Z4N4Y3_9CYAN</name>
<evidence type="ECO:0000313" key="1">
    <source>
        <dbReference type="EMBL" id="BAZ00813.1"/>
    </source>
</evidence>
<reference evidence="1 2" key="1">
    <citation type="submission" date="2017-06" db="EMBL/GenBank/DDBJ databases">
        <title>Genome sequencing of cyanobaciteial culture collection at National Institute for Environmental Studies (NIES).</title>
        <authorList>
            <person name="Hirose Y."/>
            <person name="Shimura Y."/>
            <person name="Fujisawa T."/>
            <person name="Nakamura Y."/>
            <person name="Kawachi M."/>
        </authorList>
    </citation>
    <scope>NUCLEOTIDE SEQUENCE [LARGE SCALE GENOMIC DNA]</scope>
    <source>
        <strain evidence="1 2">NIES-37</strain>
    </source>
</reference>
<organism evidence="1 2">
    <name type="scientific">Tolypothrix tenuis PCC 7101</name>
    <dbReference type="NCBI Taxonomy" id="231146"/>
    <lineage>
        <taxon>Bacteria</taxon>
        <taxon>Bacillati</taxon>
        <taxon>Cyanobacteriota</taxon>
        <taxon>Cyanophyceae</taxon>
        <taxon>Nostocales</taxon>
        <taxon>Tolypothrichaceae</taxon>
        <taxon>Tolypothrix</taxon>
    </lineage>
</organism>
<dbReference type="KEGG" id="ttq:NIES37_48090"/>
<dbReference type="EMBL" id="AP018248">
    <property type="protein sequence ID" value="BAZ00813.1"/>
    <property type="molecule type" value="Genomic_DNA"/>
</dbReference>
<evidence type="ECO:0000313" key="2">
    <source>
        <dbReference type="Proteomes" id="UP000218785"/>
    </source>
</evidence>
<evidence type="ECO:0008006" key="3">
    <source>
        <dbReference type="Google" id="ProtNLM"/>
    </source>
</evidence>
<dbReference type="AlphaFoldDB" id="A0A1Z4N4Y3"/>
<dbReference type="RefSeq" id="WP_096579983.1">
    <property type="nucleotide sequence ID" value="NZ_CAWNJS010000001.1"/>
</dbReference>
<sequence length="122" mass="13756">MAQKRRNSIALTKAERRIEGMQMINSDLDFGNGLSIASYQNKILEIRDKLTAYNQAKTMVETTHSALIEAESQLNMISEQMLLSVASRYGKTSDEYGMAGGTRRIYRKKARPAVQTTFSTEK</sequence>
<keyword evidence="2" id="KW-1185">Reference proteome</keyword>
<gene>
    <name evidence="1" type="ORF">NIES37_48090</name>
</gene>